<sequence length="84" mass="9100">EQDGQPPGDARGQVREGRGAARCGEGVSPPSEGSARRPSGGAPCRRRFRRCRGKHGRALRPPGDQRADLHARARSLRQEPPLLL</sequence>
<dbReference type="EMBL" id="CADCUK010000065">
    <property type="protein sequence ID" value="CAA9368672.1"/>
    <property type="molecule type" value="Genomic_DNA"/>
</dbReference>
<proteinExistence type="predicted"/>
<evidence type="ECO:0000313" key="2">
    <source>
        <dbReference type="EMBL" id="CAA9368672.1"/>
    </source>
</evidence>
<accession>A0A6J4MTX7</accession>
<feature type="non-terminal residue" evidence="2">
    <location>
        <position position="84"/>
    </location>
</feature>
<feature type="compositionally biased region" description="Basic residues" evidence="1">
    <location>
        <begin position="44"/>
        <end position="58"/>
    </location>
</feature>
<feature type="region of interest" description="Disordered" evidence="1">
    <location>
        <begin position="1"/>
        <end position="84"/>
    </location>
</feature>
<reference evidence="2" key="1">
    <citation type="submission" date="2020-02" db="EMBL/GenBank/DDBJ databases">
        <authorList>
            <person name="Meier V. D."/>
        </authorList>
    </citation>
    <scope>NUCLEOTIDE SEQUENCE</scope>
    <source>
        <strain evidence="2">AVDCRST_MAG47</strain>
    </source>
</reference>
<protein>
    <submittedName>
        <fullName evidence="2">Uncharacterized protein</fullName>
    </submittedName>
</protein>
<gene>
    <name evidence="2" type="ORF">AVDCRST_MAG47-906</name>
</gene>
<organism evidence="2">
    <name type="scientific">uncultured Nocardioidaceae bacterium</name>
    <dbReference type="NCBI Taxonomy" id="253824"/>
    <lineage>
        <taxon>Bacteria</taxon>
        <taxon>Bacillati</taxon>
        <taxon>Actinomycetota</taxon>
        <taxon>Actinomycetes</taxon>
        <taxon>Propionibacteriales</taxon>
        <taxon>Nocardioidaceae</taxon>
        <taxon>environmental samples</taxon>
    </lineage>
</organism>
<feature type="non-terminal residue" evidence="2">
    <location>
        <position position="1"/>
    </location>
</feature>
<dbReference type="AlphaFoldDB" id="A0A6J4MTX7"/>
<evidence type="ECO:0000256" key="1">
    <source>
        <dbReference type="SAM" id="MobiDB-lite"/>
    </source>
</evidence>
<name>A0A6J4MTX7_9ACTN</name>